<dbReference type="InterPro" id="IPR056884">
    <property type="entry name" value="NPHP3-like_N"/>
</dbReference>
<dbReference type="RefSeq" id="XP_062753498.1">
    <property type="nucleotide sequence ID" value="XM_062902177.1"/>
</dbReference>
<feature type="repeat" description="ANK" evidence="3">
    <location>
        <begin position="1301"/>
        <end position="1333"/>
    </location>
</feature>
<dbReference type="InterPro" id="IPR003877">
    <property type="entry name" value="SPRY_dom"/>
</dbReference>
<evidence type="ECO:0000313" key="6">
    <source>
        <dbReference type="Proteomes" id="UP001273209"/>
    </source>
</evidence>
<dbReference type="Pfam" id="PF00622">
    <property type="entry name" value="SPRY"/>
    <property type="match status" value="1"/>
</dbReference>
<organism evidence="5 6">
    <name type="scientific">Trichoderma aggressivum f. europaeum</name>
    <dbReference type="NCBI Taxonomy" id="173218"/>
    <lineage>
        <taxon>Eukaryota</taxon>
        <taxon>Fungi</taxon>
        <taxon>Dikarya</taxon>
        <taxon>Ascomycota</taxon>
        <taxon>Pezizomycotina</taxon>
        <taxon>Sordariomycetes</taxon>
        <taxon>Hypocreomycetidae</taxon>
        <taxon>Hypocreales</taxon>
        <taxon>Hypocreaceae</taxon>
        <taxon>Trichoderma</taxon>
    </lineage>
</organism>
<dbReference type="InterPro" id="IPR043136">
    <property type="entry name" value="B30.2/SPRY_sf"/>
</dbReference>
<dbReference type="EMBL" id="JAWRVG010000033">
    <property type="protein sequence ID" value="KAK4068198.1"/>
    <property type="molecule type" value="Genomic_DNA"/>
</dbReference>
<protein>
    <recommendedName>
        <fullName evidence="4">B30.2/SPRY domain-containing protein</fullName>
    </recommendedName>
</protein>
<dbReference type="PRINTS" id="PR01415">
    <property type="entry name" value="ANKYRIN"/>
</dbReference>
<feature type="repeat" description="ANK" evidence="3">
    <location>
        <begin position="1025"/>
        <end position="1057"/>
    </location>
</feature>
<accession>A0AAE1LXR9</accession>
<evidence type="ECO:0000256" key="1">
    <source>
        <dbReference type="ARBA" id="ARBA00022737"/>
    </source>
</evidence>
<dbReference type="InterPro" id="IPR002110">
    <property type="entry name" value="Ankyrin_rpt"/>
</dbReference>
<feature type="domain" description="B30.2/SPRY" evidence="4">
    <location>
        <begin position="1594"/>
        <end position="1801"/>
    </location>
</feature>
<feature type="repeat" description="ANK" evidence="3">
    <location>
        <begin position="1471"/>
        <end position="1503"/>
    </location>
</feature>
<dbReference type="PROSITE" id="PS50188">
    <property type="entry name" value="B302_SPRY"/>
    <property type="match status" value="1"/>
</dbReference>
<sequence length="2226" mass="246193">MTNDQVIGLKARELLAFLLGIRSSQGQNVSANETASATGMSDGQKKQEPMVLLGHDIGGLLIKAALISAQHHYEYRTLAKNLLIVFFNTPHRIHSRSIWEKFQFQVIGTGDWSEQKSRMMQCFYMASQRLEYEFATVFFRTAIVNVYESGNMYDEIMETGLAKETQISFPLESTGLRTFEQIVIYPCSGLWSHVDACTLSNPLLQVHQNERFLDKLCTDSMPNFLSFAPRYPSHGSFRAYLENSSDFQNWVNSNECAYLFLHGPPGYGSTESAVEVLTYISERSLEKLPVVLNFFFDGKDARCSTNDSLVRSLLIQLLINSPIAMRVIQGEFDLSDDISSLGTKFLWNILAVLLSHSNMDPIVCVIAEENGGAEWTYSLSHINKVIKSCESSRSACKFFITTSSDSVTDLGKEAVNISLENEAIQKGVRDFYTGQISKIMKTRPVLQQALLSANTANSFGVHISDVSIKLSALGSLKTGHTKKEARYWFENVKLPHLEFLDILMASLTPQSLSILGWMAVASRPLSVTEISVAVSLLDDDQSLADIEDCQSWSIYTEIQENLDQLVCIVDQEVRFCHQTLHDYLIGSEKYRLTNDQIAQRLLNYLILVADQLQNLSANAIRDNKLSALPNALGLVEYAALYWPSHYHASSRSDSLIQLVDSVLKNERLHRVLSGTILPLFKKPVPTNLEMEQGVVLASYFGIAEIIEHCLKSSHDVPRDNNILVTALVSAAREGHQNVVKTLLDQGINSNEAILACCEEGHCDILRDILSRIDENEEIMDTLNDSLLQASKRGHLNVVQELLNRNISLNKKDSITGSNAIQMAAQFGHSDIVDLLIKSKGNNAANLTAYNQDYYNPLQLAAAGGYIHIVRALISTGQVSLTDFHQQKNLPPIYLATKYGHFDVVKALVNSDFNIHLPMDNRRTVLHVAAERGWEKLIAWFLGYIRQSEQDDKTNDATYGDEENDSISITGDDVKAAERTQLLLRAKDNDSYTALHLAAKFGHLDVVELITDAGNASAVVNATGPKAYRPLHFASESGYGDIVRHLVKNQASIGNATDESNTALHLAAHEGRTHAARVLLQYILRAANVSELLWGENASRLTALSLAAQHGYLHIVRDIVSTWTSQKWSTTPARQKDPNVLFEAVREGHYRVVNYLLENGWHPNQVNSAGATPLQVAIESNDNSKVVAALIEGGASTEFPGGSRKTPLYMAVEKGRFQSVQAILATGKNELSVLCGDSQWSALHEANDKPDLMKLLLESHADPNVLNGFGSTALTLASEIGNLKSVELLLNYGAKPDIASKNGSTALHRAAMGGHLDIVKILVQKGVDINHAQAGGPTPLYWACCSEESTKYLLEHGADPNNTGGYYHSCIQFAAVKGCPNVMKLLIDKMADANAIGGRHGSPLNAAVAGHNIPNVKLLLENGADPNKLDHLGLSAFHRMSTSLLGGNQDDIGEYLDLFQDHEGSIEVKNGEGLTPLLYAARHSNAEAMKALQIRGADLFAVDRRQRSCLYWATYSDGLECLCIMLNWLEDCEAERKIDMIGKAIHGAIINDHGAAFEKLHRAVLENPISKDIVNTTDCNGWTPLATAIEYGRHDMEKVLRSMGAHETLESQLEPTEWNEHDKSARLRVQKLECFAEGHLSAEQMKSDNIKPPISIVRANRCAPKTERGIYYFEILIAHTGLDECVGVGFATDETASEYNALGWKPGSWGFHGDDGHVYESHGPSLWRPYAEPYSSGSTIGCGVDFNKRSIFFTVDGEFKGNPSAKIVANFGHQEFKYFVAPPLELWEYGIQDNVDSNDEDPGYESSVLSDDSDTFVRCLLDPQPSCSQSTDPLPLHFSGPQSEDTITILRADYESLVRTAQNHAELCRCLLNARIDDARVVQALSACINSQSTQCPSITPKKHVYNANASSFEPASPDFDTRSFTTSTSSLVAHAAQHGIYPFPPPQSLRGSWSRSDIASNVTYDSFETSSVGLDDNYDDNEEASDVFDHTSISLSLPQEPSFRSVQLLNIPEDATYADITAVVRGGILFEVSLMRRSSTAVITFAETAAAEAYYTHVRNNYLYIKNRKVSKPSQDTKLPFLSNLNPQIDIRWSDRFQVLHDHFAKRIANGATRNLIMRNSNGGHSEASIRHDLDHIHGLEIVSITFYKGTCHISTNSVPSAMYARTCMMSRLKYKSSRLEWDADECGQPLGQVPLIPRLKPPSRAVPVRRSVSSGNRFQILADGE</sequence>
<gene>
    <name evidence="5" type="ORF">Triagg1_7441</name>
</gene>
<dbReference type="Pfam" id="PF12796">
    <property type="entry name" value="Ank_2"/>
    <property type="match status" value="4"/>
</dbReference>
<dbReference type="SMART" id="SM00248">
    <property type="entry name" value="ANK"/>
    <property type="match status" value="22"/>
</dbReference>
<name>A0AAE1LXR9_9HYPO</name>
<dbReference type="SUPFAM" id="SSF49899">
    <property type="entry name" value="Concanavalin A-like lectins/glucanases"/>
    <property type="match status" value="1"/>
</dbReference>
<evidence type="ECO:0000256" key="2">
    <source>
        <dbReference type="ARBA" id="ARBA00023043"/>
    </source>
</evidence>
<dbReference type="SUPFAM" id="SSF48403">
    <property type="entry name" value="Ankyrin repeat"/>
    <property type="match status" value="3"/>
</dbReference>
<dbReference type="GeneID" id="87922082"/>
<reference evidence="5" key="1">
    <citation type="submission" date="2023-11" db="EMBL/GenBank/DDBJ databases">
        <title>The genome sequences of three competitors of mushroom-forming fungi.</title>
        <authorList>
            <person name="Beijen E."/>
            <person name="Ohm R.A."/>
        </authorList>
    </citation>
    <scope>NUCLEOTIDE SEQUENCE</scope>
    <source>
        <strain evidence="5">CBS 100526</strain>
    </source>
</reference>
<keyword evidence="2 3" id="KW-0040">ANK repeat</keyword>
<dbReference type="PANTHER" id="PTHR24166">
    <property type="entry name" value="ROLLING PEBBLES, ISOFORM B"/>
    <property type="match status" value="1"/>
</dbReference>
<dbReference type="Pfam" id="PF24883">
    <property type="entry name" value="NPHP3_N"/>
    <property type="match status" value="1"/>
</dbReference>
<dbReference type="Gene3D" id="1.25.40.20">
    <property type="entry name" value="Ankyrin repeat-containing domain"/>
    <property type="match status" value="4"/>
</dbReference>
<dbReference type="InterPro" id="IPR036770">
    <property type="entry name" value="Ankyrin_rpt-contain_sf"/>
</dbReference>
<keyword evidence="6" id="KW-1185">Reference proteome</keyword>
<evidence type="ECO:0000256" key="3">
    <source>
        <dbReference type="PROSITE-ProRule" id="PRU00023"/>
    </source>
</evidence>
<dbReference type="Gene3D" id="2.60.120.920">
    <property type="match status" value="1"/>
</dbReference>
<feature type="repeat" description="ANK" evidence="3">
    <location>
        <begin position="1398"/>
        <end position="1430"/>
    </location>
</feature>
<keyword evidence="1" id="KW-0677">Repeat</keyword>
<dbReference type="CDD" id="cd12885">
    <property type="entry name" value="SPRY_RanBP_like"/>
    <property type="match status" value="1"/>
</dbReference>
<dbReference type="InterPro" id="IPR001870">
    <property type="entry name" value="B30.2/SPRY"/>
</dbReference>
<dbReference type="PROSITE" id="PS50088">
    <property type="entry name" value="ANK_REPEAT"/>
    <property type="match status" value="7"/>
</dbReference>
<feature type="repeat" description="ANK" evidence="3">
    <location>
        <begin position="1268"/>
        <end position="1300"/>
    </location>
</feature>
<dbReference type="InterPro" id="IPR013320">
    <property type="entry name" value="ConA-like_dom_sf"/>
</dbReference>
<proteinExistence type="predicted"/>
<evidence type="ECO:0000259" key="4">
    <source>
        <dbReference type="PROSITE" id="PS50188"/>
    </source>
</evidence>
<dbReference type="PROSITE" id="PS50297">
    <property type="entry name" value="ANK_REP_REGION"/>
    <property type="match status" value="6"/>
</dbReference>
<dbReference type="Proteomes" id="UP001273209">
    <property type="component" value="Unassembled WGS sequence"/>
</dbReference>
<dbReference type="Pfam" id="PF00023">
    <property type="entry name" value="Ank"/>
    <property type="match status" value="2"/>
</dbReference>
<dbReference type="PANTHER" id="PTHR24166:SF48">
    <property type="entry name" value="PROTEIN VAPYRIN"/>
    <property type="match status" value="1"/>
</dbReference>
<feature type="repeat" description="ANK" evidence="3">
    <location>
        <begin position="1168"/>
        <end position="1201"/>
    </location>
</feature>
<dbReference type="SMART" id="SM00449">
    <property type="entry name" value="SPRY"/>
    <property type="match status" value="1"/>
</dbReference>
<evidence type="ECO:0000313" key="5">
    <source>
        <dbReference type="EMBL" id="KAK4068198.1"/>
    </source>
</evidence>
<dbReference type="InterPro" id="IPR044736">
    <property type="entry name" value="Gid1/RanBPM/SPLA_SPRY"/>
</dbReference>
<comment type="caution">
    <text evidence="5">The sequence shown here is derived from an EMBL/GenBank/DDBJ whole genome shotgun (WGS) entry which is preliminary data.</text>
</comment>
<dbReference type="InterPro" id="IPR050889">
    <property type="entry name" value="Dendritic_Spine_Reg/Scaffold"/>
</dbReference>
<feature type="repeat" description="ANK" evidence="3">
    <location>
        <begin position="989"/>
        <end position="1021"/>
    </location>
</feature>